<sequence length="482" mass="49463">MTQAHGDRLEPGLLRLIGVLLLGGLMGLLDSTIVNVGIGTMAHHFGATLNTVGWVATGYLLAVGVAIPFTAWAVERFGSKKMWLIGLSLFVLGSLASGVSWDIESLIAFRVIQGFGGGVLDPIMLTVLAKVAGPSRVARVMGLMGVVIPLGPVLGPILGGVLVQGLGWRWMFLINLPIGLAAILLSLRVVPADPSSRERSAAPRLDIIGLALLGPAFAILAFALSQAAGDAGFGAAPVIGALVLGAVLLAAYVAHAVRVGVKAIIRLSLFRSRSFSASVTVMGLTGIMLFSMLFLVPLYQQRVRGHEVLAAGLLVAPLGIGSFLAMPIAGRLGDTVGARRLAPLGGLIVALGALVHTQADDRTSEILLGLCAFAAGVGLGFIGAPTMGSLYRTLPQDAIAQGTSALYIINQLGASLGTAVVALLLQSQADASSTQVQSFRGASWWVFAAAVAVLVSGWFLPGRAATAPVAEEPAAVEASARS</sequence>
<accession>A0ABY8A0K0</accession>
<evidence type="ECO:0000256" key="3">
    <source>
        <dbReference type="ARBA" id="ARBA00022475"/>
    </source>
</evidence>
<reference evidence="10 11" key="1">
    <citation type="submission" date="2022-03" db="EMBL/GenBank/DDBJ databases">
        <title>Streptomyces yunnanensis P86,complete genome.</title>
        <authorList>
            <person name="Chen S."/>
            <person name="Zhang Q."/>
        </authorList>
    </citation>
    <scope>NUCLEOTIDE SEQUENCE [LARGE SCALE GENOMIC DNA]</scope>
    <source>
        <strain evidence="10 11">P86</strain>
    </source>
</reference>
<feature type="transmembrane region" description="Helical" evidence="8">
    <location>
        <begin position="83"/>
        <end position="101"/>
    </location>
</feature>
<feature type="transmembrane region" description="Helical" evidence="8">
    <location>
        <begin position="308"/>
        <end position="329"/>
    </location>
</feature>
<evidence type="ECO:0000256" key="7">
    <source>
        <dbReference type="ARBA" id="ARBA00023251"/>
    </source>
</evidence>
<feature type="transmembrane region" description="Helical" evidence="8">
    <location>
        <begin position="444"/>
        <end position="460"/>
    </location>
</feature>
<evidence type="ECO:0000256" key="4">
    <source>
        <dbReference type="ARBA" id="ARBA00022692"/>
    </source>
</evidence>
<dbReference type="EMBL" id="CP095749">
    <property type="protein sequence ID" value="WEB38298.1"/>
    <property type="molecule type" value="Genomic_DNA"/>
</dbReference>
<feature type="transmembrane region" description="Helical" evidence="8">
    <location>
        <begin position="54"/>
        <end position="74"/>
    </location>
</feature>
<organism evidence="10 11">
    <name type="scientific">Streptomyces yunnanensis</name>
    <dbReference type="NCBI Taxonomy" id="156453"/>
    <lineage>
        <taxon>Bacteria</taxon>
        <taxon>Bacillati</taxon>
        <taxon>Actinomycetota</taxon>
        <taxon>Actinomycetes</taxon>
        <taxon>Kitasatosporales</taxon>
        <taxon>Streptomycetaceae</taxon>
        <taxon>Streptomyces</taxon>
    </lineage>
</organism>
<dbReference type="InterPro" id="IPR036259">
    <property type="entry name" value="MFS_trans_sf"/>
</dbReference>
<dbReference type="PRINTS" id="PR01036">
    <property type="entry name" value="TCRTETB"/>
</dbReference>
<evidence type="ECO:0000256" key="5">
    <source>
        <dbReference type="ARBA" id="ARBA00022989"/>
    </source>
</evidence>
<dbReference type="InterPro" id="IPR020846">
    <property type="entry name" value="MFS_dom"/>
</dbReference>
<dbReference type="Proteomes" id="UP001218629">
    <property type="component" value="Chromosome"/>
</dbReference>
<dbReference type="RefSeq" id="WP_275305989.1">
    <property type="nucleotide sequence ID" value="NZ_CP095749.1"/>
</dbReference>
<feature type="transmembrane region" description="Helical" evidence="8">
    <location>
        <begin position="12"/>
        <end position="34"/>
    </location>
</feature>
<feature type="transmembrane region" description="Helical" evidence="8">
    <location>
        <begin position="234"/>
        <end position="254"/>
    </location>
</feature>
<dbReference type="NCBIfam" id="TIGR00711">
    <property type="entry name" value="efflux_EmrB"/>
    <property type="match status" value="1"/>
</dbReference>
<evidence type="ECO:0000313" key="11">
    <source>
        <dbReference type="Proteomes" id="UP001218629"/>
    </source>
</evidence>
<dbReference type="SUPFAM" id="SSF103473">
    <property type="entry name" value="MFS general substrate transporter"/>
    <property type="match status" value="1"/>
</dbReference>
<name>A0ABY8A0K0_9ACTN</name>
<feature type="transmembrane region" description="Helical" evidence="8">
    <location>
        <begin position="365"/>
        <end position="384"/>
    </location>
</feature>
<keyword evidence="3" id="KW-1003">Cell membrane</keyword>
<dbReference type="PANTHER" id="PTHR42718">
    <property type="entry name" value="MAJOR FACILITATOR SUPERFAMILY MULTIDRUG TRANSPORTER MFSC"/>
    <property type="match status" value="1"/>
</dbReference>
<evidence type="ECO:0000259" key="9">
    <source>
        <dbReference type="PROSITE" id="PS50850"/>
    </source>
</evidence>
<feature type="transmembrane region" description="Helical" evidence="8">
    <location>
        <begin position="275"/>
        <end position="296"/>
    </location>
</feature>
<feature type="transmembrane region" description="Helical" evidence="8">
    <location>
        <begin position="107"/>
        <end position="128"/>
    </location>
</feature>
<protein>
    <submittedName>
        <fullName evidence="10">DHA2 family efflux MFS transporter permease subunit</fullName>
    </submittedName>
</protein>
<keyword evidence="6 8" id="KW-0472">Membrane</keyword>
<evidence type="ECO:0000313" key="10">
    <source>
        <dbReference type="EMBL" id="WEB38298.1"/>
    </source>
</evidence>
<evidence type="ECO:0000256" key="1">
    <source>
        <dbReference type="ARBA" id="ARBA00004651"/>
    </source>
</evidence>
<comment type="subcellular location">
    <subcellularLocation>
        <location evidence="1">Cell membrane</location>
        <topology evidence="1">Multi-pass membrane protein</topology>
    </subcellularLocation>
</comment>
<keyword evidence="11" id="KW-1185">Reference proteome</keyword>
<keyword evidence="7" id="KW-0046">Antibiotic resistance</keyword>
<evidence type="ECO:0000256" key="8">
    <source>
        <dbReference type="SAM" id="Phobius"/>
    </source>
</evidence>
<evidence type="ECO:0000256" key="2">
    <source>
        <dbReference type="ARBA" id="ARBA00022448"/>
    </source>
</evidence>
<dbReference type="InterPro" id="IPR011701">
    <property type="entry name" value="MFS"/>
</dbReference>
<proteinExistence type="predicted"/>
<dbReference type="PROSITE" id="PS50850">
    <property type="entry name" value="MFS"/>
    <property type="match status" value="1"/>
</dbReference>
<keyword evidence="5 8" id="KW-1133">Transmembrane helix</keyword>
<keyword evidence="4 8" id="KW-0812">Transmembrane</keyword>
<feature type="domain" description="Major facilitator superfamily (MFS) profile" evidence="9">
    <location>
        <begin position="16"/>
        <end position="465"/>
    </location>
</feature>
<dbReference type="InterPro" id="IPR004638">
    <property type="entry name" value="EmrB-like"/>
</dbReference>
<dbReference type="Gene3D" id="1.20.1250.20">
    <property type="entry name" value="MFS general substrate transporter like domains"/>
    <property type="match status" value="2"/>
</dbReference>
<gene>
    <name evidence="10" type="ORF">MOV08_02570</name>
</gene>
<feature type="transmembrane region" description="Helical" evidence="8">
    <location>
        <begin position="341"/>
        <end position="359"/>
    </location>
</feature>
<feature type="transmembrane region" description="Helical" evidence="8">
    <location>
        <begin position="168"/>
        <end position="187"/>
    </location>
</feature>
<feature type="transmembrane region" description="Helical" evidence="8">
    <location>
        <begin position="207"/>
        <end position="228"/>
    </location>
</feature>
<keyword evidence="2" id="KW-0813">Transport</keyword>
<dbReference type="Pfam" id="PF07690">
    <property type="entry name" value="MFS_1"/>
    <property type="match status" value="1"/>
</dbReference>
<evidence type="ECO:0000256" key="6">
    <source>
        <dbReference type="ARBA" id="ARBA00023136"/>
    </source>
</evidence>
<dbReference type="PANTHER" id="PTHR42718:SF46">
    <property type="entry name" value="BLR6921 PROTEIN"/>
    <property type="match status" value="1"/>
</dbReference>
<feature type="transmembrane region" description="Helical" evidence="8">
    <location>
        <begin position="405"/>
        <end position="424"/>
    </location>
</feature>
<feature type="transmembrane region" description="Helical" evidence="8">
    <location>
        <begin position="140"/>
        <end position="162"/>
    </location>
</feature>